<evidence type="ECO:0000313" key="5">
    <source>
        <dbReference type="Proteomes" id="UP000541352"/>
    </source>
</evidence>
<evidence type="ECO:0000259" key="2">
    <source>
        <dbReference type="Pfam" id="PF04773"/>
    </source>
</evidence>
<sequence>MNIEITKEIIFNYLSGRASALQKRMIDDWVKKPENEELFYKWLVEYECQNPQYSTDIAAGLDRFNQLANQVDENPDWSILSESEEKEFTHFSWRWWAIAASIISVLVTGWVYQDTFLYKTHRTEFGETQTITLSDGTQVTLNANSSLEVPRFGFGKKTRQVRLTGEANFTVTHTVDNQRFVVKTEKGVEVVVLGTEFSVYARRKEAKVVLNKGKVQLRYQEGKTQKELMMKPGELVTFDQSNHLKKEITEQPEKYTAWKEHRFVFDDTTLEEFVRIMADNYGLKVIIADDSLAQRTLVGSFRANNADELLEIVSEIFNLQITKVGDTVLLTDK</sequence>
<dbReference type="PIRSF" id="PIRSF018266">
    <property type="entry name" value="FecR"/>
    <property type="match status" value="1"/>
</dbReference>
<dbReference type="Pfam" id="PF16344">
    <property type="entry name" value="FecR_C"/>
    <property type="match status" value="1"/>
</dbReference>
<gene>
    <name evidence="4" type="ORF">FHS57_005640</name>
</gene>
<keyword evidence="1" id="KW-1133">Transmembrane helix</keyword>
<dbReference type="InterPro" id="IPR012373">
    <property type="entry name" value="Ferrdict_sens_TM"/>
</dbReference>
<keyword evidence="1" id="KW-0472">Membrane</keyword>
<evidence type="ECO:0000256" key="1">
    <source>
        <dbReference type="SAM" id="Phobius"/>
    </source>
</evidence>
<evidence type="ECO:0000259" key="3">
    <source>
        <dbReference type="Pfam" id="PF16344"/>
    </source>
</evidence>
<evidence type="ECO:0000313" key="4">
    <source>
        <dbReference type="EMBL" id="MBB3841611.1"/>
    </source>
</evidence>
<dbReference type="RefSeq" id="WP_183979389.1">
    <property type="nucleotide sequence ID" value="NZ_JACIBY010000019.1"/>
</dbReference>
<dbReference type="PANTHER" id="PTHR30273:SF2">
    <property type="entry name" value="PROTEIN FECR"/>
    <property type="match status" value="1"/>
</dbReference>
<accession>A0A7W5ZRK2</accession>
<feature type="domain" description="Protein FecR C-terminal" evidence="3">
    <location>
        <begin position="262"/>
        <end position="329"/>
    </location>
</feature>
<dbReference type="PANTHER" id="PTHR30273">
    <property type="entry name" value="PERIPLASMIC SIGNAL SENSOR AND SIGMA FACTOR ACTIVATOR FECR-RELATED"/>
    <property type="match status" value="1"/>
</dbReference>
<reference evidence="4 5" key="1">
    <citation type="submission" date="2020-08" db="EMBL/GenBank/DDBJ databases">
        <title>Genomic Encyclopedia of Type Strains, Phase IV (KMG-IV): sequencing the most valuable type-strain genomes for metagenomic binning, comparative biology and taxonomic classification.</title>
        <authorList>
            <person name="Goeker M."/>
        </authorList>
    </citation>
    <scope>NUCLEOTIDE SEQUENCE [LARGE SCALE GENOMIC DNA]</scope>
    <source>
        <strain evidence="4 5">DSM 17976</strain>
    </source>
</reference>
<feature type="domain" description="FecR protein" evidence="2">
    <location>
        <begin position="120"/>
        <end position="216"/>
    </location>
</feature>
<dbReference type="Gene3D" id="2.60.120.1440">
    <property type="match status" value="1"/>
</dbReference>
<dbReference type="GO" id="GO:0016989">
    <property type="term" value="F:sigma factor antagonist activity"/>
    <property type="evidence" value="ECO:0007669"/>
    <property type="project" value="TreeGrafter"/>
</dbReference>
<dbReference type="InterPro" id="IPR032508">
    <property type="entry name" value="FecR_C"/>
</dbReference>
<organism evidence="4 5">
    <name type="scientific">Runella defluvii</name>
    <dbReference type="NCBI Taxonomy" id="370973"/>
    <lineage>
        <taxon>Bacteria</taxon>
        <taxon>Pseudomonadati</taxon>
        <taxon>Bacteroidota</taxon>
        <taxon>Cytophagia</taxon>
        <taxon>Cytophagales</taxon>
        <taxon>Spirosomataceae</taxon>
        <taxon>Runella</taxon>
    </lineage>
</organism>
<dbReference type="Proteomes" id="UP000541352">
    <property type="component" value="Unassembled WGS sequence"/>
</dbReference>
<dbReference type="EMBL" id="JACIBY010000019">
    <property type="protein sequence ID" value="MBB3841611.1"/>
    <property type="molecule type" value="Genomic_DNA"/>
</dbReference>
<feature type="transmembrane region" description="Helical" evidence="1">
    <location>
        <begin position="93"/>
        <end position="112"/>
    </location>
</feature>
<dbReference type="Pfam" id="PF04773">
    <property type="entry name" value="FecR"/>
    <property type="match status" value="1"/>
</dbReference>
<keyword evidence="5" id="KW-1185">Reference proteome</keyword>
<dbReference type="InterPro" id="IPR006860">
    <property type="entry name" value="FecR"/>
</dbReference>
<dbReference type="AlphaFoldDB" id="A0A7W5ZRK2"/>
<dbReference type="Gene3D" id="3.55.50.30">
    <property type="match status" value="1"/>
</dbReference>
<proteinExistence type="predicted"/>
<protein>
    <submittedName>
        <fullName evidence="4">Ferric-dicitrate binding protein FerR (Iron transport regulator)</fullName>
    </submittedName>
</protein>
<keyword evidence="1" id="KW-0812">Transmembrane</keyword>
<comment type="caution">
    <text evidence="4">The sequence shown here is derived from an EMBL/GenBank/DDBJ whole genome shotgun (WGS) entry which is preliminary data.</text>
</comment>
<name>A0A7W5ZRK2_9BACT</name>